<dbReference type="InterPro" id="IPR003018">
    <property type="entry name" value="GAF"/>
</dbReference>
<keyword evidence="4" id="KW-0808">Transferase</keyword>
<evidence type="ECO:0000256" key="5">
    <source>
        <dbReference type="ARBA" id="ARBA00022741"/>
    </source>
</evidence>
<dbReference type="SMART" id="SM00065">
    <property type="entry name" value="GAF"/>
    <property type="match status" value="1"/>
</dbReference>
<dbReference type="PRINTS" id="PR00344">
    <property type="entry name" value="BCTRLSENSOR"/>
</dbReference>
<comment type="caution">
    <text evidence="10">The sequence shown here is derived from an EMBL/GenBank/DDBJ whole genome shotgun (WGS) entry which is preliminary data.</text>
</comment>
<evidence type="ECO:0000256" key="2">
    <source>
        <dbReference type="ARBA" id="ARBA00012438"/>
    </source>
</evidence>
<dbReference type="GO" id="GO:0000155">
    <property type="term" value="F:phosphorelay sensor kinase activity"/>
    <property type="evidence" value="ECO:0007669"/>
    <property type="project" value="InterPro"/>
</dbReference>
<protein>
    <recommendedName>
        <fullName evidence="2">histidine kinase</fullName>
        <ecNumber evidence="2">2.7.13.3</ecNumber>
    </recommendedName>
</protein>
<keyword evidence="8" id="KW-0902">Two-component regulatory system</keyword>
<dbReference type="Gene3D" id="3.30.450.40">
    <property type="match status" value="1"/>
</dbReference>
<dbReference type="GO" id="GO:0030295">
    <property type="term" value="F:protein kinase activator activity"/>
    <property type="evidence" value="ECO:0007669"/>
    <property type="project" value="TreeGrafter"/>
</dbReference>
<dbReference type="AlphaFoldDB" id="A0AA41Z1V4"/>
<dbReference type="SUPFAM" id="SSF55874">
    <property type="entry name" value="ATPase domain of HSP90 chaperone/DNA topoisomerase II/histidine kinase"/>
    <property type="match status" value="1"/>
</dbReference>
<dbReference type="CDD" id="cd00082">
    <property type="entry name" value="HisKA"/>
    <property type="match status" value="1"/>
</dbReference>
<dbReference type="InterPro" id="IPR029016">
    <property type="entry name" value="GAF-like_dom_sf"/>
</dbReference>
<accession>A0AA41Z1V4</accession>
<dbReference type="GO" id="GO:0007234">
    <property type="term" value="P:osmosensory signaling via phosphorelay pathway"/>
    <property type="evidence" value="ECO:0007669"/>
    <property type="project" value="TreeGrafter"/>
</dbReference>
<dbReference type="GO" id="GO:0000156">
    <property type="term" value="F:phosphorelay response regulator activity"/>
    <property type="evidence" value="ECO:0007669"/>
    <property type="project" value="TreeGrafter"/>
</dbReference>
<dbReference type="Proteomes" id="UP001165667">
    <property type="component" value="Unassembled WGS sequence"/>
</dbReference>
<dbReference type="InterPro" id="IPR003594">
    <property type="entry name" value="HATPase_dom"/>
</dbReference>
<keyword evidence="11" id="KW-1185">Reference proteome</keyword>
<dbReference type="Gene3D" id="1.10.287.130">
    <property type="match status" value="1"/>
</dbReference>
<evidence type="ECO:0000313" key="10">
    <source>
        <dbReference type="EMBL" id="MCW6512189.1"/>
    </source>
</evidence>
<keyword evidence="5" id="KW-0547">Nucleotide-binding</keyword>
<dbReference type="Pfam" id="PF02518">
    <property type="entry name" value="HATPase_c"/>
    <property type="match status" value="1"/>
</dbReference>
<dbReference type="CDD" id="cd00075">
    <property type="entry name" value="HATPase"/>
    <property type="match status" value="1"/>
</dbReference>
<evidence type="ECO:0000256" key="7">
    <source>
        <dbReference type="ARBA" id="ARBA00022840"/>
    </source>
</evidence>
<name>A0AA41Z1V4_9HYPH</name>
<keyword evidence="7" id="KW-0067">ATP-binding</keyword>
<dbReference type="EMBL" id="JAMOIM010000042">
    <property type="protein sequence ID" value="MCW6512189.1"/>
    <property type="molecule type" value="Genomic_DNA"/>
</dbReference>
<organism evidence="10 11">
    <name type="scientific">Lichenifustis flavocetrariae</name>
    <dbReference type="NCBI Taxonomy" id="2949735"/>
    <lineage>
        <taxon>Bacteria</taxon>
        <taxon>Pseudomonadati</taxon>
        <taxon>Pseudomonadota</taxon>
        <taxon>Alphaproteobacteria</taxon>
        <taxon>Hyphomicrobiales</taxon>
        <taxon>Lichenihabitantaceae</taxon>
        <taxon>Lichenifustis</taxon>
    </lineage>
</organism>
<evidence type="ECO:0000256" key="6">
    <source>
        <dbReference type="ARBA" id="ARBA00022777"/>
    </source>
</evidence>
<feature type="domain" description="Histidine kinase" evidence="9">
    <location>
        <begin position="189"/>
        <end position="403"/>
    </location>
</feature>
<dbReference type="SUPFAM" id="SSF55781">
    <property type="entry name" value="GAF domain-like"/>
    <property type="match status" value="1"/>
</dbReference>
<dbReference type="InterPro" id="IPR050351">
    <property type="entry name" value="BphY/WalK/GraS-like"/>
</dbReference>
<keyword evidence="6 10" id="KW-0418">Kinase</keyword>
<evidence type="ECO:0000256" key="4">
    <source>
        <dbReference type="ARBA" id="ARBA00022679"/>
    </source>
</evidence>
<evidence type="ECO:0000256" key="3">
    <source>
        <dbReference type="ARBA" id="ARBA00022553"/>
    </source>
</evidence>
<dbReference type="Pfam" id="PF00512">
    <property type="entry name" value="HisKA"/>
    <property type="match status" value="1"/>
</dbReference>
<comment type="catalytic activity">
    <reaction evidence="1">
        <text>ATP + protein L-histidine = ADP + protein N-phospho-L-histidine.</text>
        <dbReference type="EC" id="2.7.13.3"/>
    </reaction>
</comment>
<keyword evidence="3" id="KW-0597">Phosphoprotein</keyword>
<evidence type="ECO:0000313" key="11">
    <source>
        <dbReference type="Proteomes" id="UP001165667"/>
    </source>
</evidence>
<dbReference type="InterPro" id="IPR036097">
    <property type="entry name" value="HisK_dim/P_sf"/>
</dbReference>
<dbReference type="SMART" id="SM00388">
    <property type="entry name" value="HisKA"/>
    <property type="match status" value="1"/>
</dbReference>
<gene>
    <name evidence="10" type="ORF">M8523_30135</name>
</gene>
<reference evidence="10" key="1">
    <citation type="submission" date="2022-05" db="EMBL/GenBank/DDBJ databases">
        <authorList>
            <person name="Pankratov T."/>
        </authorList>
    </citation>
    <scope>NUCLEOTIDE SEQUENCE</scope>
    <source>
        <strain evidence="10">BP6-180914</strain>
    </source>
</reference>
<dbReference type="PANTHER" id="PTHR42878:SF7">
    <property type="entry name" value="SENSOR HISTIDINE KINASE GLRK"/>
    <property type="match status" value="1"/>
</dbReference>
<dbReference type="InterPro" id="IPR003661">
    <property type="entry name" value="HisK_dim/P_dom"/>
</dbReference>
<proteinExistence type="predicted"/>
<evidence type="ECO:0000256" key="1">
    <source>
        <dbReference type="ARBA" id="ARBA00000085"/>
    </source>
</evidence>
<dbReference type="InterPro" id="IPR005467">
    <property type="entry name" value="His_kinase_dom"/>
</dbReference>
<dbReference type="PROSITE" id="PS50109">
    <property type="entry name" value="HIS_KIN"/>
    <property type="match status" value="1"/>
</dbReference>
<sequence length="414" mass="45160">MSSQREIPTKPHDFQGDIDTIGRIDAVSTILDVVCRTTGMGFAAVARVTEERWIACQVLDNIDFGLGPGGELKVESTICHEIRQNREAVVISNVADDPVYCSHHTPLAYGFQSYISMPIMLKDKTFFGTLCAIDPRPARLNNPETIGMFKLFAELIAAHIETDRQLRTSQAALVQERQLSELREQFIAVLGHDLRNPVASVDSGARLLSRQPLNDKGRQILAMMQGSVTRMSGLIDNVLDFARARLGNGLDLVLEGAKPLRPVLEQVVNELASVDPSREIMARFDFDADRAIAVDHVRIAQLFSNLLGNALTHGEPGAPVRVGAGTEGDAFVLWVANAGTPIPPATLDDLFRPFFRGKARPSQQGLGLGLYIASEIAKAHGGTLVATSDTDETRFTFRMPLEAKRGQTAVRPLG</sequence>
<dbReference type="RefSeq" id="WP_282588563.1">
    <property type="nucleotide sequence ID" value="NZ_JAMOIM010000042.1"/>
</dbReference>
<dbReference type="PANTHER" id="PTHR42878">
    <property type="entry name" value="TWO-COMPONENT HISTIDINE KINASE"/>
    <property type="match status" value="1"/>
</dbReference>
<evidence type="ECO:0000259" key="9">
    <source>
        <dbReference type="PROSITE" id="PS50109"/>
    </source>
</evidence>
<dbReference type="GO" id="GO:0005524">
    <property type="term" value="F:ATP binding"/>
    <property type="evidence" value="ECO:0007669"/>
    <property type="project" value="UniProtKB-KW"/>
</dbReference>
<evidence type="ECO:0000256" key="8">
    <source>
        <dbReference type="ARBA" id="ARBA00023012"/>
    </source>
</evidence>
<dbReference type="SMART" id="SM00387">
    <property type="entry name" value="HATPase_c"/>
    <property type="match status" value="1"/>
</dbReference>
<dbReference type="Gene3D" id="3.30.565.10">
    <property type="entry name" value="Histidine kinase-like ATPase, C-terminal domain"/>
    <property type="match status" value="1"/>
</dbReference>
<dbReference type="SUPFAM" id="SSF47384">
    <property type="entry name" value="Homodimeric domain of signal transducing histidine kinase"/>
    <property type="match status" value="1"/>
</dbReference>
<dbReference type="EC" id="2.7.13.3" evidence="2"/>
<dbReference type="Pfam" id="PF01590">
    <property type="entry name" value="GAF"/>
    <property type="match status" value="1"/>
</dbReference>
<dbReference type="InterPro" id="IPR036890">
    <property type="entry name" value="HATPase_C_sf"/>
</dbReference>
<dbReference type="InterPro" id="IPR004358">
    <property type="entry name" value="Sig_transdc_His_kin-like_C"/>
</dbReference>